<evidence type="ECO:0000313" key="1">
    <source>
        <dbReference type="EMBL" id="CAI9560936.1"/>
    </source>
</evidence>
<evidence type="ECO:0000313" key="2">
    <source>
        <dbReference type="Proteomes" id="UP001162483"/>
    </source>
</evidence>
<dbReference type="EMBL" id="CATNWA010010980">
    <property type="protein sequence ID" value="CAI9560936.1"/>
    <property type="molecule type" value="Genomic_DNA"/>
</dbReference>
<name>A0ABN9CLE3_9NEOB</name>
<feature type="non-terminal residue" evidence="1">
    <location>
        <position position="66"/>
    </location>
</feature>
<proteinExistence type="predicted"/>
<accession>A0ABN9CLE3</accession>
<organism evidence="1 2">
    <name type="scientific">Staurois parvus</name>
    <dbReference type="NCBI Taxonomy" id="386267"/>
    <lineage>
        <taxon>Eukaryota</taxon>
        <taxon>Metazoa</taxon>
        <taxon>Chordata</taxon>
        <taxon>Craniata</taxon>
        <taxon>Vertebrata</taxon>
        <taxon>Euteleostomi</taxon>
        <taxon>Amphibia</taxon>
        <taxon>Batrachia</taxon>
        <taxon>Anura</taxon>
        <taxon>Neobatrachia</taxon>
        <taxon>Ranoidea</taxon>
        <taxon>Ranidae</taxon>
        <taxon>Staurois</taxon>
    </lineage>
</organism>
<sequence>MFDPVFSDPASCSPFHLLIEHNLGGTLHMLNLVCTVREVFLFFGRGACDQHRANQRCPDRGSEVSY</sequence>
<keyword evidence="2" id="KW-1185">Reference proteome</keyword>
<protein>
    <submittedName>
        <fullName evidence="1">Uncharacterized protein</fullName>
    </submittedName>
</protein>
<gene>
    <name evidence="1" type="ORF">SPARVUS_LOCUS5359369</name>
</gene>
<comment type="caution">
    <text evidence="1">The sequence shown here is derived from an EMBL/GenBank/DDBJ whole genome shotgun (WGS) entry which is preliminary data.</text>
</comment>
<dbReference type="Proteomes" id="UP001162483">
    <property type="component" value="Unassembled WGS sequence"/>
</dbReference>
<reference evidence="1" key="1">
    <citation type="submission" date="2023-05" db="EMBL/GenBank/DDBJ databases">
        <authorList>
            <person name="Stuckert A."/>
        </authorList>
    </citation>
    <scope>NUCLEOTIDE SEQUENCE</scope>
</reference>